<dbReference type="InterPro" id="IPR006187">
    <property type="entry name" value="Claudin"/>
</dbReference>
<organism evidence="9 10">
    <name type="scientific">Lepisosteus oculatus</name>
    <name type="common">Spotted gar</name>
    <dbReference type="NCBI Taxonomy" id="7918"/>
    <lineage>
        <taxon>Eukaryota</taxon>
        <taxon>Metazoa</taxon>
        <taxon>Chordata</taxon>
        <taxon>Craniata</taxon>
        <taxon>Vertebrata</taxon>
        <taxon>Euteleostomi</taxon>
        <taxon>Actinopterygii</taxon>
        <taxon>Neopterygii</taxon>
        <taxon>Holostei</taxon>
        <taxon>Semionotiformes</taxon>
        <taxon>Lepisosteidae</taxon>
        <taxon>Lepisosteus</taxon>
    </lineage>
</organism>
<protein>
    <recommendedName>
        <fullName evidence="8">Claudin</fullName>
    </recommendedName>
</protein>
<evidence type="ECO:0000256" key="4">
    <source>
        <dbReference type="ARBA" id="ARBA00022692"/>
    </source>
</evidence>
<comment type="similarity">
    <text evidence="1 8">Belongs to the claudin family.</text>
</comment>
<dbReference type="Pfam" id="PF00822">
    <property type="entry name" value="PMP22_Claudin"/>
    <property type="match status" value="1"/>
</dbReference>
<dbReference type="Ensembl" id="ENSLOCT00000022281.1">
    <property type="protein sequence ID" value="ENSLOCP00000022240.1"/>
    <property type="gene ID" value="ENSLOCG00000018139.1"/>
</dbReference>
<dbReference type="Gene3D" id="1.20.140.150">
    <property type="match status" value="1"/>
</dbReference>
<comment type="function">
    <text evidence="8">Claudins function as major constituents of the tight junction complexes that regulate the permeability of epithelia.</text>
</comment>
<evidence type="ECO:0000313" key="10">
    <source>
        <dbReference type="Proteomes" id="UP000018468"/>
    </source>
</evidence>
<dbReference type="InterPro" id="IPR004031">
    <property type="entry name" value="PMP22/EMP/MP20/Claudin"/>
</dbReference>
<dbReference type="EMBL" id="AHAT01028756">
    <property type="status" value="NOT_ANNOTATED_CDS"/>
    <property type="molecule type" value="Genomic_DNA"/>
</dbReference>
<dbReference type="FunFam" id="1.20.140.150:FF:000001">
    <property type="entry name" value="Claudin"/>
    <property type="match status" value="1"/>
</dbReference>
<sequence length="218" mass="23038">PGNMVSAGLEILGLGLCIVGSLLVMVACGLPMWKVSAFIDSNIVVAQTIWDGLWMTCVVQSTGQMQCKVHDSVLALSQDLQTARALTIISSVMGVLGLMVTIAGAQCTNCIKGEEVKARVVNAGGVIYIISGLFVLVPLCWMANKIIVDFYNPEVPTSQKREIGAALYIGWAATALLLIGGTLLCCSCPPPGSSSYSVKYAPTKRATQNGDYDKGNYV</sequence>
<evidence type="ECO:0000256" key="5">
    <source>
        <dbReference type="ARBA" id="ARBA00022949"/>
    </source>
</evidence>
<keyword evidence="6 8" id="KW-1133">Transmembrane helix</keyword>
<reference evidence="10" key="1">
    <citation type="submission" date="2011-12" db="EMBL/GenBank/DDBJ databases">
        <title>The Draft Genome of Lepisosteus oculatus.</title>
        <authorList>
            <consortium name="The Broad Institute Genome Assembly &amp; Analysis Group"/>
            <consortium name="Computational R&amp;D Group"/>
            <consortium name="and Sequencing Platform"/>
            <person name="Di Palma F."/>
            <person name="Alfoldi J."/>
            <person name="Johnson J."/>
            <person name="Berlin A."/>
            <person name="Gnerre S."/>
            <person name="Jaffe D."/>
            <person name="MacCallum I."/>
            <person name="Young S."/>
            <person name="Walker B.J."/>
            <person name="Lander E.S."/>
            <person name="Lindblad-Toh K."/>
        </authorList>
    </citation>
    <scope>NUCLEOTIDE SEQUENCE [LARGE SCALE GENOMIC DNA]</scope>
</reference>
<feature type="transmembrane region" description="Helical" evidence="8">
    <location>
        <begin position="85"/>
        <end position="105"/>
    </location>
</feature>
<dbReference type="OMA" id="SWFANTI"/>
<dbReference type="InParanoid" id="W5NNN1"/>
<dbReference type="GO" id="GO:0005886">
    <property type="term" value="C:plasma membrane"/>
    <property type="evidence" value="ECO:0000318"/>
    <property type="project" value="GO_Central"/>
</dbReference>
<keyword evidence="3 8" id="KW-1003">Cell membrane</keyword>
<keyword evidence="10" id="KW-1185">Reference proteome</keyword>
<evidence type="ECO:0000256" key="2">
    <source>
        <dbReference type="ARBA" id="ARBA00022427"/>
    </source>
</evidence>
<dbReference type="STRING" id="7918.ENSLOCP00000022240"/>
<dbReference type="PROSITE" id="PS01346">
    <property type="entry name" value="CLAUDIN"/>
    <property type="match status" value="1"/>
</dbReference>
<dbReference type="Proteomes" id="UP000018468">
    <property type="component" value="Linkage group LG20"/>
</dbReference>
<keyword evidence="5 8" id="KW-0965">Cell junction</keyword>
<keyword evidence="2 8" id="KW-0796">Tight junction</keyword>
<evidence type="ECO:0000256" key="7">
    <source>
        <dbReference type="ARBA" id="ARBA00023136"/>
    </source>
</evidence>
<accession>W5NNN1</accession>
<dbReference type="PANTHER" id="PTHR12002">
    <property type="entry name" value="CLAUDIN"/>
    <property type="match status" value="1"/>
</dbReference>
<evidence type="ECO:0000256" key="1">
    <source>
        <dbReference type="ARBA" id="ARBA00008295"/>
    </source>
</evidence>
<reference evidence="9" key="3">
    <citation type="submission" date="2025-09" db="UniProtKB">
        <authorList>
            <consortium name="Ensembl"/>
        </authorList>
    </citation>
    <scope>IDENTIFICATION</scope>
</reference>
<dbReference type="eggNOG" id="ENOG502QW5D">
    <property type="taxonomic scope" value="Eukaryota"/>
</dbReference>
<feature type="transmembrane region" description="Helical" evidence="8">
    <location>
        <begin position="12"/>
        <end position="33"/>
    </location>
</feature>
<dbReference type="PRINTS" id="PR01380">
    <property type="entry name" value="CLAUDIN5"/>
</dbReference>
<dbReference type="InterPro" id="IPR003551">
    <property type="entry name" value="Claudin5"/>
</dbReference>
<feature type="transmembrane region" description="Helical" evidence="8">
    <location>
        <begin position="165"/>
        <end position="184"/>
    </location>
</feature>
<dbReference type="AlphaFoldDB" id="W5NNN1"/>
<comment type="subcellular location">
    <subcellularLocation>
        <location evidence="8">Cell junction</location>
        <location evidence="8">Tight junction</location>
    </subcellularLocation>
    <subcellularLocation>
        <location evidence="8">Cell membrane</location>
        <topology evidence="8">Multi-pass membrane protein</topology>
    </subcellularLocation>
</comment>
<dbReference type="GO" id="GO:0005923">
    <property type="term" value="C:bicellular tight junction"/>
    <property type="evidence" value="ECO:0000318"/>
    <property type="project" value="GO_Central"/>
</dbReference>
<name>W5NNN1_LEPOC</name>
<evidence type="ECO:0000256" key="6">
    <source>
        <dbReference type="ARBA" id="ARBA00022989"/>
    </source>
</evidence>
<dbReference type="GO" id="GO:0070830">
    <property type="term" value="P:bicellular tight junction assembly"/>
    <property type="evidence" value="ECO:0000318"/>
    <property type="project" value="GO_Central"/>
</dbReference>
<dbReference type="GO" id="GO:0007155">
    <property type="term" value="P:cell adhesion"/>
    <property type="evidence" value="ECO:0000318"/>
    <property type="project" value="GO_Central"/>
</dbReference>
<dbReference type="FunCoup" id="W5NNN1">
    <property type="interactions" value="123"/>
</dbReference>
<evidence type="ECO:0000256" key="3">
    <source>
        <dbReference type="ARBA" id="ARBA00022475"/>
    </source>
</evidence>
<keyword evidence="7 8" id="KW-0472">Membrane</keyword>
<keyword evidence="4 8" id="KW-0812">Transmembrane</keyword>
<feature type="transmembrane region" description="Helical" evidence="8">
    <location>
        <begin position="125"/>
        <end position="144"/>
    </location>
</feature>
<dbReference type="InterPro" id="IPR017974">
    <property type="entry name" value="Claudin_CS"/>
</dbReference>
<dbReference type="GeneTree" id="ENSGT00940000161769"/>
<reference evidence="9" key="2">
    <citation type="submission" date="2025-08" db="UniProtKB">
        <authorList>
            <consortium name="Ensembl"/>
        </authorList>
    </citation>
    <scope>IDENTIFICATION</scope>
</reference>
<evidence type="ECO:0000313" key="9">
    <source>
        <dbReference type="Ensembl" id="ENSLOCP00000022240.1"/>
    </source>
</evidence>
<evidence type="ECO:0000256" key="8">
    <source>
        <dbReference type="RuleBase" id="RU060637"/>
    </source>
</evidence>
<proteinExistence type="inferred from homology"/>
<dbReference type="GO" id="GO:0005198">
    <property type="term" value="F:structural molecule activity"/>
    <property type="evidence" value="ECO:0007669"/>
    <property type="project" value="InterPro"/>
</dbReference>
<dbReference type="PRINTS" id="PR01077">
    <property type="entry name" value="CLAUDIN"/>
</dbReference>
<dbReference type="Bgee" id="ENSLOCG00000018139">
    <property type="expression patterns" value="Expressed in brain and 13 other cell types or tissues"/>
</dbReference>
<dbReference type="HOGENOM" id="CLU_076370_1_2_1"/>